<dbReference type="SUPFAM" id="SSF56935">
    <property type="entry name" value="Porins"/>
    <property type="match status" value="1"/>
</dbReference>
<dbReference type="EMBL" id="JAYLLN010000001">
    <property type="protein sequence ID" value="MEI5983355.1"/>
    <property type="molecule type" value="Genomic_DNA"/>
</dbReference>
<feature type="signal peptide" evidence="1">
    <location>
        <begin position="1"/>
        <end position="22"/>
    </location>
</feature>
<feature type="chain" id="PRO_5046434554" description="TonB-dependent receptor plug domain-containing protein" evidence="1">
    <location>
        <begin position="23"/>
        <end position="888"/>
    </location>
</feature>
<reference evidence="2 3" key="1">
    <citation type="submission" date="2024-01" db="EMBL/GenBank/DDBJ databases">
        <title>Sphingobacterium tenebrionis sp. nov., a novel endophyte isolated from tenebrio molitor intestines.</title>
        <authorList>
            <person name="Zhang C."/>
        </authorList>
    </citation>
    <scope>NUCLEOTIDE SEQUENCE [LARGE SCALE GENOMIC DNA]</scope>
    <source>
        <strain evidence="2 3">PU5-4</strain>
    </source>
</reference>
<comment type="caution">
    <text evidence="2">The sequence shown here is derived from an EMBL/GenBank/DDBJ whole genome shotgun (WGS) entry which is preliminary data.</text>
</comment>
<dbReference type="RefSeq" id="WP_336556992.1">
    <property type="nucleotide sequence ID" value="NZ_JAYLLN010000001.1"/>
</dbReference>
<evidence type="ECO:0000256" key="1">
    <source>
        <dbReference type="SAM" id="SignalP"/>
    </source>
</evidence>
<name>A0ABU8I2C4_9SPHI</name>
<organism evidence="2 3">
    <name type="scientific">Sphingobacterium tenebrionis</name>
    <dbReference type="NCBI Taxonomy" id="3111775"/>
    <lineage>
        <taxon>Bacteria</taxon>
        <taxon>Pseudomonadati</taxon>
        <taxon>Bacteroidota</taxon>
        <taxon>Sphingobacteriia</taxon>
        <taxon>Sphingobacteriales</taxon>
        <taxon>Sphingobacteriaceae</taxon>
        <taxon>Sphingobacterium</taxon>
    </lineage>
</organism>
<keyword evidence="3" id="KW-1185">Reference proteome</keyword>
<dbReference type="Gene3D" id="2.60.40.1930">
    <property type="match status" value="1"/>
</dbReference>
<gene>
    <name evidence="2" type="ORF">VJ786_00430</name>
</gene>
<dbReference type="Proteomes" id="UP001363035">
    <property type="component" value="Unassembled WGS sequence"/>
</dbReference>
<dbReference type="InterPro" id="IPR037066">
    <property type="entry name" value="Plug_dom_sf"/>
</dbReference>
<protein>
    <recommendedName>
        <fullName evidence="4">TonB-dependent receptor plug domain-containing protein</fullName>
    </recommendedName>
</protein>
<keyword evidence="1" id="KW-0732">Signal</keyword>
<evidence type="ECO:0000313" key="2">
    <source>
        <dbReference type="EMBL" id="MEI5983355.1"/>
    </source>
</evidence>
<dbReference type="Gene3D" id="2.170.130.10">
    <property type="entry name" value="TonB-dependent receptor, plug domain"/>
    <property type="match status" value="1"/>
</dbReference>
<evidence type="ECO:0008006" key="4">
    <source>
        <dbReference type="Google" id="ProtNLM"/>
    </source>
</evidence>
<proteinExistence type="predicted"/>
<accession>A0ABU8I2C4</accession>
<sequence length="888" mass="99427">MKRLSIFLLTLIACCTTHSLMAQQVEKAQEILSEYVAKRPQEKLHLQTDRNFYGVGETIWYKIYSVIGLENKLSVLSNIGYVELVSPTGKIVNQKINGLYSGVAVGNIELVDSLVEGSYRLRAYTNWMRNDDPDYFFEKVINIGNVRSDNIETKSTVIQENGVDYYLVQLNNINGAAMPKTSINYEFIDGEKTVDKGRESIDPNGQLKIKVTDKNRGKLLLLSFLNPEKRRVKKTINTKAYFSENSIQVFPEGGYILGDELNRIAFKTLNPQGKGIKAKIILLTGSKDTAAQVETNILGMASVPCYISNAESYTVHVKFDDNTEKTINLPAITKSGYSISVNQSSASKLFAQVNLSEDKVNNEELYIAIQHLGNVFYLAKQKATSKNVLFSLTKDKLPTGVFTISILNSNFTPLVERVVFNFNPDRNLPLKLNLDKDSYGKRSKVTTQVEVGNTNDSVRIASLSASVLNLTKYGKDAKDEVSILSSLYLNGDLKGYLENPAYYFNEDGSIKDFELDNLLLTHGWRKIDWKQLDSLNNPVKYEAEKGLRIVGQAKKLGRKAPVPNAQMQLISTKNFMDYIDTTANAEGEFVFDNLIFPDSVKFLVSAKDEKGKKNIDISVERFENPPLNMAKNEPNMLNDVNAAFREQLLAGKLFYSQLENRGLMDKVTEIEEIVVRAERPKVPENSSNLNGPGRADQILTADDLSTCTTLEMCLNGRLLGVMFQGGKAMNTRGMVEMQIVLDGMYVESDMLSTINPVDVASVEVLRNINHTSIYGSYGANGLIIITSKTGRDASRSNFQPRGLLAITPKGISLMKEYFKPAYEVDSKNQFDQDLRTTIHWEPGIVTKQDGTTSFDFYTSDEIGTYRMIVEGVDIEGRLVRKVLDFEVK</sequence>
<evidence type="ECO:0000313" key="3">
    <source>
        <dbReference type="Proteomes" id="UP001363035"/>
    </source>
</evidence>